<dbReference type="PRINTS" id="PR01463">
    <property type="entry name" value="EAGCHANLFMLY"/>
</dbReference>
<comment type="caution">
    <text evidence="20">The sequence shown here is derived from an EMBL/GenBank/DDBJ whole genome shotgun (WGS) entry which is preliminary data.</text>
</comment>
<keyword evidence="9 17" id="KW-1133">Transmembrane helix</keyword>
<dbReference type="InterPro" id="IPR000014">
    <property type="entry name" value="PAS"/>
</dbReference>
<keyword evidence="21" id="KW-1185">Reference proteome</keyword>
<dbReference type="FunFam" id="1.10.287.70:FF:000275">
    <property type="entry name" value="Potassium voltage-gated channel subfamily H member 8"/>
    <property type="match status" value="1"/>
</dbReference>
<dbReference type="InterPro" id="IPR018490">
    <property type="entry name" value="cNMP-bd_dom_sf"/>
</dbReference>
<dbReference type="PROSITE" id="PS50042">
    <property type="entry name" value="CNMP_BINDING_3"/>
    <property type="match status" value="1"/>
</dbReference>
<dbReference type="InterPro" id="IPR001610">
    <property type="entry name" value="PAC"/>
</dbReference>
<evidence type="ECO:0000313" key="20">
    <source>
        <dbReference type="EMBL" id="KAK3083375.1"/>
    </source>
</evidence>
<dbReference type="Proteomes" id="UP001186944">
    <property type="component" value="Unassembled WGS sequence"/>
</dbReference>
<dbReference type="GO" id="GO:0034702">
    <property type="term" value="C:monoatomic ion channel complex"/>
    <property type="evidence" value="ECO:0007669"/>
    <property type="project" value="UniProtKB-KW"/>
</dbReference>
<dbReference type="SUPFAM" id="SSF81324">
    <property type="entry name" value="Voltage-gated potassium channels"/>
    <property type="match status" value="1"/>
</dbReference>
<dbReference type="InterPro" id="IPR050818">
    <property type="entry name" value="KCNH_animal-type"/>
</dbReference>
<feature type="region of interest" description="Disordered" evidence="16">
    <location>
        <begin position="1030"/>
        <end position="1059"/>
    </location>
</feature>
<keyword evidence="12" id="KW-0325">Glycoprotein</keyword>
<keyword evidence="7" id="KW-0851">Voltage-gated channel</keyword>
<dbReference type="InterPro" id="IPR003938">
    <property type="entry name" value="K_chnl_volt-dep_EAG/ELK/ERG"/>
</dbReference>
<dbReference type="InterPro" id="IPR014710">
    <property type="entry name" value="RmlC-like_jellyroll"/>
</dbReference>
<dbReference type="GO" id="GO:0005242">
    <property type="term" value="F:inward rectifier potassium channel activity"/>
    <property type="evidence" value="ECO:0007669"/>
    <property type="project" value="UniProtKB-ARBA"/>
</dbReference>
<evidence type="ECO:0000256" key="11">
    <source>
        <dbReference type="ARBA" id="ARBA00023136"/>
    </source>
</evidence>
<feature type="domain" description="Cyclic nucleotide-binding" evidence="18">
    <location>
        <begin position="563"/>
        <end position="607"/>
    </location>
</feature>
<dbReference type="AlphaFoldDB" id="A0AA88XDQ5"/>
<evidence type="ECO:0000256" key="13">
    <source>
        <dbReference type="ARBA" id="ARBA00023303"/>
    </source>
</evidence>
<dbReference type="Gene3D" id="1.10.1200.260">
    <property type="match status" value="1"/>
</dbReference>
<dbReference type="Gene3D" id="2.60.120.10">
    <property type="entry name" value="Jelly Rolls"/>
    <property type="match status" value="1"/>
</dbReference>
<dbReference type="Pfam" id="PF13426">
    <property type="entry name" value="PAS_9"/>
    <property type="match status" value="1"/>
</dbReference>
<evidence type="ECO:0000256" key="12">
    <source>
        <dbReference type="ARBA" id="ARBA00023180"/>
    </source>
</evidence>
<dbReference type="Pfam" id="PF00520">
    <property type="entry name" value="Ion_trans"/>
    <property type="match status" value="1"/>
</dbReference>
<dbReference type="SUPFAM" id="SSF51206">
    <property type="entry name" value="cAMP-binding domain-like"/>
    <property type="match status" value="1"/>
</dbReference>
<dbReference type="PANTHER" id="PTHR10217:SF637">
    <property type="entry name" value="EAG-LIKE K[+] CHANNEL, ISOFORM A"/>
    <property type="match status" value="1"/>
</dbReference>
<comment type="catalytic activity">
    <reaction evidence="14">
        <text>K(+)(in) = K(+)(out)</text>
        <dbReference type="Rhea" id="RHEA:29463"/>
        <dbReference type="ChEBI" id="CHEBI:29103"/>
    </reaction>
</comment>
<evidence type="ECO:0000313" key="21">
    <source>
        <dbReference type="Proteomes" id="UP001186944"/>
    </source>
</evidence>
<dbReference type="SMART" id="SM00086">
    <property type="entry name" value="PAC"/>
    <property type="match status" value="1"/>
</dbReference>
<reference evidence="20" key="1">
    <citation type="submission" date="2019-08" db="EMBL/GenBank/DDBJ databases">
        <title>The improved chromosome-level genome for the pearl oyster Pinctada fucata martensii using PacBio sequencing and Hi-C.</title>
        <authorList>
            <person name="Zheng Z."/>
        </authorList>
    </citation>
    <scope>NUCLEOTIDE SEQUENCE</scope>
    <source>
        <strain evidence="20">ZZ-2019</strain>
        <tissue evidence="20">Adductor muscle</tissue>
    </source>
</reference>
<dbReference type="InterPro" id="IPR005821">
    <property type="entry name" value="Ion_trans_dom"/>
</dbReference>
<evidence type="ECO:0008006" key="22">
    <source>
        <dbReference type="Google" id="ProtNLM"/>
    </source>
</evidence>
<dbReference type="InterPro" id="IPR035965">
    <property type="entry name" value="PAS-like_dom_sf"/>
</dbReference>
<dbReference type="FunFam" id="1.10.1200.260:FF:000002">
    <property type="entry name" value="Potassium voltage-gated channel subfamily H member 8"/>
    <property type="match status" value="1"/>
</dbReference>
<dbReference type="PROSITE" id="PS50113">
    <property type="entry name" value="PAC"/>
    <property type="match status" value="1"/>
</dbReference>
<evidence type="ECO:0000256" key="3">
    <source>
        <dbReference type="ARBA" id="ARBA00022475"/>
    </source>
</evidence>
<evidence type="ECO:0000256" key="9">
    <source>
        <dbReference type="ARBA" id="ARBA00022989"/>
    </source>
</evidence>
<dbReference type="CDD" id="cd00038">
    <property type="entry name" value="CAP_ED"/>
    <property type="match status" value="1"/>
</dbReference>
<feature type="compositionally biased region" description="Polar residues" evidence="16">
    <location>
        <begin position="1044"/>
        <end position="1059"/>
    </location>
</feature>
<evidence type="ECO:0000256" key="6">
    <source>
        <dbReference type="ARBA" id="ARBA00022826"/>
    </source>
</evidence>
<keyword evidence="8" id="KW-0630">Potassium</keyword>
<evidence type="ECO:0000256" key="8">
    <source>
        <dbReference type="ARBA" id="ARBA00022958"/>
    </source>
</evidence>
<evidence type="ECO:0000256" key="15">
    <source>
        <dbReference type="SAM" id="Coils"/>
    </source>
</evidence>
<evidence type="ECO:0000256" key="4">
    <source>
        <dbReference type="ARBA" id="ARBA00022538"/>
    </source>
</evidence>
<evidence type="ECO:0000259" key="19">
    <source>
        <dbReference type="PROSITE" id="PS50113"/>
    </source>
</evidence>
<dbReference type="FunFam" id="2.60.120.10:FF:000061">
    <property type="entry name" value="Potassium voltage-gated channel subfamily H member 3"/>
    <property type="match status" value="1"/>
</dbReference>
<feature type="domain" description="PAC" evidence="19">
    <location>
        <begin position="33"/>
        <end position="85"/>
    </location>
</feature>
<feature type="transmembrane region" description="Helical" evidence="17">
    <location>
        <begin position="410"/>
        <end position="429"/>
    </location>
</feature>
<feature type="transmembrane region" description="Helical" evidence="17">
    <location>
        <begin position="347"/>
        <end position="373"/>
    </location>
</feature>
<comment type="subcellular location">
    <subcellularLocation>
        <location evidence="1">Cell membrane</location>
        <topology evidence="1">Multi-pass membrane protein</topology>
    </subcellularLocation>
</comment>
<dbReference type="InterPro" id="IPR000700">
    <property type="entry name" value="PAS-assoc_C"/>
</dbReference>
<keyword evidence="5 17" id="KW-0812">Transmembrane</keyword>
<evidence type="ECO:0000256" key="16">
    <source>
        <dbReference type="SAM" id="MobiDB-lite"/>
    </source>
</evidence>
<evidence type="ECO:0000259" key="18">
    <source>
        <dbReference type="PROSITE" id="PS50042"/>
    </source>
</evidence>
<dbReference type="GO" id="GO:0042391">
    <property type="term" value="P:regulation of membrane potential"/>
    <property type="evidence" value="ECO:0007669"/>
    <property type="project" value="TreeGrafter"/>
</dbReference>
<keyword evidence="2" id="KW-0813">Transport</keyword>
<dbReference type="Gene3D" id="1.10.287.70">
    <property type="match status" value="1"/>
</dbReference>
<evidence type="ECO:0000256" key="1">
    <source>
        <dbReference type="ARBA" id="ARBA00004651"/>
    </source>
</evidence>
<dbReference type="PANTHER" id="PTHR10217">
    <property type="entry name" value="VOLTAGE AND LIGAND GATED POTASSIUM CHANNEL"/>
    <property type="match status" value="1"/>
</dbReference>
<keyword evidence="4" id="KW-0633">Potassium transport</keyword>
<name>A0AA88XDQ5_PINIB</name>
<dbReference type="GO" id="GO:0005886">
    <property type="term" value="C:plasma membrane"/>
    <property type="evidence" value="ECO:0007669"/>
    <property type="project" value="UniProtKB-SubCell"/>
</dbReference>
<feature type="transmembrane region" description="Helical" evidence="17">
    <location>
        <begin position="197"/>
        <end position="220"/>
    </location>
</feature>
<feature type="compositionally biased region" description="Polar residues" evidence="16">
    <location>
        <begin position="782"/>
        <end position="793"/>
    </location>
</feature>
<evidence type="ECO:0000256" key="17">
    <source>
        <dbReference type="SAM" id="Phobius"/>
    </source>
</evidence>
<organism evidence="20 21">
    <name type="scientific">Pinctada imbricata</name>
    <name type="common">Atlantic pearl-oyster</name>
    <name type="synonym">Pinctada martensii</name>
    <dbReference type="NCBI Taxonomy" id="66713"/>
    <lineage>
        <taxon>Eukaryota</taxon>
        <taxon>Metazoa</taxon>
        <taxon>Spiralia</taxon>
        <taxon>Lophotrochozoa</taxon>
        <taxon>Mollusca</taxon>
        <taxon>Bivalvia</taxon>
        <taxon>Autobranchia</taxon>
        <taxon>Pteriomorphia</taxon>
        <taxon>Pterioida</taxon>
        <taxon>Pterioidea</taxon>
        <taxon>Pteriidae</taxon>
        <taxon>Pinctada</taxon>
    </lineage>
</organism>
<keyword evidence="13" id="KW-0407">Ion channel</keyword>
<gene>
    <name evidence="20" type="ORF">FSP39_021037</name>
</gene>
<dbReference type="SUPFAM" id="SSF55785">
    <property type="entry name" value="PYP-like sensor domain (PAS domain)"/>
    <property type="match status" value="1"/>
</dbReference>
<feature type="region of interest" description="Disordered" evidence="16">
    <location>
        <begin position="689"/>
        <end position="796"/>
    </location>
</feature>
<evidence type="ECO:0000256" key="2">
    <source>
        <dbReference type="ARBA" id="ARBA00022448"/>
    </source>
</evidence>
<feature type="coiled-coil region" evidence="15">
    <location>
        <begin position="804"/>
        <end position="831"/>
    </location>
</feature>
<evidence type="ECO:0000256" key="14">
    <source>
        <dbReference type="ARBA" id="ARBA00034430"/>
    </source>
</evidence>
<proteinExistence type="predicted"/>
<dbReference type="PRINTS" id="PR01465">
    <property type="entry name" value="ELKCHANNEL"/>
</dbReference>
<evidence type="ECO:0000256" key="7">
    <source>
        <dbReference type="ARBA" id="ARBA00022882"/>
    </source>
</evidence>
<feature type="transmembrane region" description="Helical" evidence="17">
    <location>
        <begin position="307"/>
        <end position="326"/>
    </location>
</feature>
<dbReference type="Pfam" id="PF00027">
    <property type="entry name" value="cNMP_binding"/>
    <property type="match status" value="1"/>
</dbReference>
<keyword evidence="3" id="KW-1003">Cell membrane</keyword>
<dbReference type="InterPro" id="IPR003950">
    <property type="entry name" value="K_chnl_volt-dep_ELK"/>
</dbReference>
<dbReference type="EMBL" id="VSWD01000014">
    <property type="protein sequence ID" value="KAK3083375.1"/>
    <property type="molecule type" value="Genomic_DNA"/>
</dbReference>
<feature type="transmembrane region" description="Helical" evidence="17">
    <location>
        <begin position="441"/>
        <end position="465"/>
    </location>
</feature>
<evidence type="ECO:0000256" key="5">
    <source>
        <dbReference type="ARBA" id="ARBA00022692"/>
    </source>
</evidence>
<keyword evidence="11 17" id="KW-0472">Membrane</keyword>
<evidence type="ECO:0000256" key="10">
    <source>
        <dbReference type="ARBA" id="ARBA00023065"/>
    </source>
</evidence>
<keyword evidence="10" id="KW-0406">Ion transport</keyword>
<feature type="compositionally biased region" description="Low complexity" evidence="16">
    <location>
        <begin position="710"/>
        <end position="720"/>
    </location>
</feature>
<protein>
    <recommendedName>
        <fullName evidence="22">Potassium voltage-gated channel subfamily H member 8</fullName>
    </recommendedName>
</protein>
<keyword evidence="15" id="KW-0175">Coiled coil</keyword>
<keyword evidence="6" id="KW-0631">Potassium channel</keyword>
<sequence length="1059" mass="119665">MGKSCACRFLYGDSTDTGEKAKIDEALDMKKELKTEILLYSKTGGTFWCLLDIVPIKNEKSQVVLFLVSHKDITRDRSSSAGIPIRESADSGSYDSKNPYRFYKLLNIDFLSAGPDDTFRPPFGRGREEPELPSNCNYQRRRSRAVLYHLSGQFDKQNKAKSKLQQLNKLTGSISGKMPEYKVQEVKKSKYIIAHYGIFKIGWDWLILLCTFYTAIMVPYNAAFTVVKGPDDQEAGSSNMTSTTKQRSTMKDSIYPDVVVEILFMIDIVLNFRTSFLSKSGQIVYASRLIVINYVKGWFLLDLLAAIPFDFLILLDVTTTTPVHLLKIARMLRLARLLQKIDRYSQYSAMIVALFMCMFTLLAHWLACVWYAIGKGELEDSRPDWSVGWLFELGERIEKPVNRTNPPDVLTSYITALYFTCSSLTSVGFGNVSANTNAEKVFSVCAMLIGAMMHAVVFGNVTAIIQRMYARRANYHSKTKDLKDFFRTHHIPKRLKHRMQEYFQTMWSMNNGIDTADILKDFPDELRGEINLHLHKDILKLPIFDISPQGCLKSISLHTKRAFSAPGEFLVHKGDAVNYVYLLCSGSMEVLKEELVVAILGKGDLFGTDINFDDPIAISSCDVRSLTYCELQCIHMKGLTDVLSLYPDFAEKFAQDIRHDLTYNLKENYEESESEGEYLPVGRVKTLPSISEDEEEESDSDNVFSDKTKSPNTPTTSPKANSKDTSPLLGDKKEKEFTFQIPNGDIPMSPRETPLRSRRRTSILPPARSSSRDRKRQRHSSKQASSQPETPVSVSGMEGLSASVHSLHTEIETTKSNMKQMEKKISDMSLELSSIDRSIKTVIGMLSPNPSVHSMESTDHSFPPYIKPHFSISSPNSDEFFSDTDVNRTSCSTLEVPSTLYKKPESPSVRDRFNKGCHGNKHGGRSHSAKCLHTLSDAGHDADNQAESINVCDKTTDRVSPEIKLPTLEGIYKYNKDDNDQSGHLVTPERVIRHKQTKVYRRAESEPRTFNGLSEATRQKILKEVSLDDIGSKNNNIPRVKSRNYPSRDNNSFLETTDL</sequence>
<accession>A0AA88XDQ5</accession>
<feature type="compositionally biased region" description="Acidic residues" evidence="16">
    <location>
        <begin position="691"/>
        <end position="700"/>
    </location>
</feature>
<dbReference type="InterPro" id="IPR000595">
    <property type="entry name" value="cNMP-bd_dom"/>
</dbReference>
<dbReference type="SMART" id="SM00100">
    <property type="entry name" value="cNMP"/>
    <property type="match status" value="1"/>
</dbReference>
<dbReference type="Gene3D" id="3.30.450.20">
    <property type="entry name" value="PAS domain"/>
    <property type="match status" value="1"/>
</dbReference>